<feature type="region of interest" description="Disordered" evidence="1">
    <location>
        <begin position="247"/>
        <end position="269"/>
    </location>
</feature>
<name>A0AAV5GG87_9BASI</name>
<feature type="compositionally biased region" description="Low complexity" evidence="1">
    <location>
        <begin position="511"/>
        <end position="525"/>
    </location>
</feature>
<feature type="compositionally biased region" description="Basic and acidic residues" evidence="1">
    <location>
        <begin position="390"/>
        <end position="406"/>
    </location>
</feature>
<reference evidence="2 3" key="1">
    <citation type="submission" date="2021-12" db="EMBL/GenBank/DDBJ databases">
        <title>High titer production of polyol ester of fatty acids by Rhodotorula paludigena BS15 towards product separation-free biomass refinery.</title>
        <authorList>
            <person name="Mano J."/>
            <person name="Ono H."/>
            <person name="Tanaka T."/>
            <person name="Naito K."/>
            <person name="Sushida H."/>
            <person name="Ike M."/>
            <person name="Tokuyasu K."/>
            <person name="Kitaoka M."/>
        </authorList>
    </citation>
    <scope>NUCLEOTIDE SEQUENCE [LARGE SCALE GENOMIC DNA]</scope>
    <source>
        <strain evidence="2 3">BS15</strain>
    </source>
</reference>
<sequence>MASPPLPVPSSSSSSSSYLAQDEATLPLASFVHARAPAHPLPRLLTDALVPRVAAVEAALLASAPARLLRRAGVASERSIVALAVVAVACALARCRNQWRAILWALGVGEAVARTLRLLERWEQPQAHPDSDKGKGRASEDAHDDVRDEAQHLLSFWLLFAALSLLDSLRTSPSTASSRPSLFALPTRVRDQLQSLRHTYLHFIRRYILPFFLRTRWALRSVVQRYPSLDLAPHLAKLPPFPYRLPSLSSPSSSNRRPTSFPQPRTRPWDPLPAALPLSWSYFAHPSSFSPSPTSPAYSARATAAAEARWEVARLVLLWLGLRRDAAGAKSILWDWLLRPLVRALPQSRVAGVRGAGAGEREEAEWRIVRVQRGADKQGEEEDSAPAPRTSHDRPRTQPDTHDELHSPTPSPAPSPLPYALSSSSALPLPPAAQAKNPYAWTPRRTWHSSGHVSPSPSPSPAQTPRRRRSFSPAAAQRPFALQDPPSRAGAGGTPAGVTYRYASKHHPLLAARSATSTSTSTSAAGGDGRRRESLPDESPPSSPAMRARSADGQEEEEEGEEEGSVPPTPGEEEAEEGVRRWATVLAQVAGDELEPGGMQEVEGEEQPLGVAAVGRGWSV</sequence>
<evidence type="ECO:0000256" key="1">
    <source>
        <dbReference type="SAM" id="MobiDB-lite"/>
    </source>
</evidence>
<proteinExistence type="predicted"/>
<dbReference type="EMBL" id="BQKY01000003">
    <property type="protein sequence ID" value="GJN88332.1"/>
    <property type="molecule type" value="Genomic_DNA"/>
</dbReference>
<keyword evidence="3" id="KW-1185">Reference proteome</keyword>
<feature type="compositionally biased region" description="Acidic residues" evidence="1">
    <location>
        <begin position="553"/>
        <end position="564"/>
    </location>
</feature>
<protein>
    <recommendedName>
        <fullName evidence="4">Proteophosphoglycan ppg4</fullName>
    </recommendedName>
</protein>
<gene>
    <name evidence="2" type="ORF">Rhopal_001297-T1</name>
</gene>
<comment type="caution">
    <text evidence="2">The sequence shown here is derived from an EMBL/GenBank/DDBJ whole genome shotgun (WGS) entry which is preliminary data.</text>
</comment>
<feature type="region of interest" description="Disordered" evidence="1">
    <location>
        <begin position="351"/>
        <end position="431"/>
    </location>
</feature>
<feature type="compositionally biased region" description="Low complexity" evidence="1">
    <location>
        <begin position="247"/>
        <end position="262"/>
    </location>
</feature>
<evidence type="ECO:0008006" key="4">
    <source>
        <dbReference type="Google" id="ProtNLM"/>
    </source>
</evidence>
<dbReference type="AlphaFoldDB" id="A0AAV5GG87"/>
<feature type="region of interest" description="Disordered" evidence="1">
    <location>
        <begin position="443"/>
        <end position="581"/>
    </location>
</feature>
<organism evidence="2 3">
    <name type="scientific">Rhodotorula paludigena</name>
    <dbReference type="NCBI Taxonomy" id="86838"/>
    <lineage>
        <taxon>Eukaryota</taxon>
        <taxon>Fungi</taxon>
        <taxon>Dikarya</taxon>
        <taxon>Basidiomycota</taxon>
        <taxon>Pucciniomycotina</taxon>
        <taxon>Microbotryomycetes</taxon>
        <taxon>Sporidiobolales</taxon>
        <taxon>Sporidiobolaceae</taxon>
        <taxon>Rhodotorula</taxon>
    </lineage>
</organism>
<accession>A0AAV5GG87</accession>
<evidence type="ECO:0000313" key="3">
    <source>
        <dbReference type="Proteomes" id="UP001342314"/>
    </source>
</evidence>
<feature type="compositionally biased region" description="Low complexity" evidence="1">
    <location>
        <begin position="418"/>
        <end position="427"/>
    </location>
</feature>
<feature type="compositionally biased region" description="Basic and acidic residues" evidence="1">
    <location>
        <begin position="359"/>
        <end position="378"/>
    </location>
</feature>
<dbReference type="Proteomes" id="UP001342314">
    <property type="component" value="Unassembled WGS sequence"/>
</dbReference>
<evidence type="ECO:0000313" key="2">
    <source>
        <dbReference type="EMBL" id="GJN88332.1"/>
    </source>
</evidence>